<dbReference type="OrthoDB" id="5504200at2"/>
<dbReference type="InterPro" id="IPR036397">
    <property type="entry name" value="RNaseH_sf"/>
</dbReference>
<evidence type="ECO:0000313" key="3">
    <source>
        <dbReference type="EMBL" id="OCC14671.1"/>
    </source>
</evidence>
<dbReference type="PANTHER" id="PTHR46564:SF1">
    <property type="entry name" value="TRANSPOSASE"/>
    <property type="match status" value="1"/>
</dbReference>
<dbReference type="SUPFAM" id="SSF46689">
    <property type="entry name" value="Homeodomain-like"/>
    <property type="match status" value="1"/>
</dbReference>
<sequence length="344" mass="39863">MKCKREFDGRKLDHKTLEAIRMRAVQQVLEGKKPEDVADFYGMNHRTIYRWLEKYHYGGFDALKAKPVPGRPPKLNANQLQWLARALRDKDPRQLNFPFALWTLAMVKELIFRKFGVSLSEVSVGRILKTLGFTPQRPLYRATQRDNVLVNEWKNTEYPKIKARAKKEGAVIFFGDESGVRSDYHRGTTWGERGKTPVVKSTGVRFSLNMISAISPRGHFRFMTVIGSVTAEVFCEFLKRLVKGMDQKIFLILDNHRVHHSKKVRELVSSLEGKLEIFYLPPYSPDLNPDEQVWNHVKRKVSRSLVVSKEHLENRVMGALRSLQKMPALIRSFFKHPSCCYTMA</sequence>
<dbReference type="EMBL" id="MAGO01000010">
    <property type="protein sequence ID" value="OCC14671.1"/>
    <property type="molecule type" value="Genomic_DNA"/>
</dbReference>
<comment type="caution">
    <text evidence="3">The sequence shown here is derived from an EMBL/GenBank/DDBJ whole genome shotgun (WGS) entry which is preliminary data.</text>
</comment>
<gene>
    <name evidence="3" type="ORF">DBT_1986</name>
</gene>
<evidence type="ECO:0000259" key="2">
    <source>
        <dbReference type="Pfam" id="PF13592"/>
    </source>
</evidence>
<dbReference type="InterPro" id="IPR025959">
    <property type="entry name" value="Winged_HTH_dom"/>
</dbReference>
<feature type="domain" description="Tc1-like transposase DDE" evidence="1">
    <location>
        <begin position="172"/>
        <end position="310"/>
    </location>
</feature>
<dbReference type="NCBIfam" id="NF033545">
    <property type="entry name" value="transpos_IS630"/>
    <property type="match status" value="1"/>
</dbReference>
<dbReference type="InterPro" id="IPR009057">
    <property type="entry name" value="Homeodomain-like_sf"/>
</dbReference>
<protein>
    <submittedName>
        <fullName evidence="3">Mobile element protein</fullName>
    </submittedName>
</protein>
<dbReference type="Gene3D" id="3.30.420.10">
    <property type="entry name" value="Ribonuclease H-like superfamily/Ribonuclease H"/>
    <property type="match status" value="1"/>
</dbReference>
<dbReference type="Pfam" id="PF13384">
    <property type="entry name" value="HTH_23"/>
    <property type="match status" value="1"/>
</dbReference>
<dbReference type="RefSeq" id="WP_067619667.1">
    <property type="nucleotide sequence ID" value="NZ_MAGO01000010.1"/>
</dbReference>
<dbReference type="PATRIC" id="fig|1156395.6.peg.2004"/>
<name>A0A1B9F4K5_9BACT</name>
<evidence type="ECO:0000313" key="4">
    <source>
        <dbReference type="Proteomes" id="UP000093080"/>
    </source>
</evidence>
<reference evidence="3 4" key="1">
    <citation type="submission" date="2016-06" db="EMBL/GenBank/DDBJ databases">
        <title>Respiratory ammonification of nitrate coupled to the oxidation of elemental sulfur in deep-sea autotrophic thermophilic bacteria.</title>
        <authorList>
            <person name="Slobodkina G.B."/>
            <person name="Mardanov A.V."/>
            <person name="Ravin N.V."/>
            <person name="Frolova A.A."/>
            <person name="Viryasiv M.B."/>
            <person name="Chernyh N.A."/>
            <person name="Bonch-Osmolovskaya E.A."/>
            <person name="Slobodkin A.I."/>
        </authorList>
    </citation>
    <scope>NUCLEOTIDE SEQUENCE [LARGE SCALE GENOMIC DNA]</scope>
    <source>
        <strain evidence="3 4">S69</strain>
    </source>
</reference>
<accession>A0A1B9F4K5</accession>
<proteinExistence type="predicted"/>
<evidence type="ECO:0000259" key="1">
    <source>
        <dbReference type="Pfam" id="PF13358"/>
    </source>
</evidence>
<dbReference type="Pfam" id="PF13358">
    <property type="entry name" value="DDE_3"/>
    <property type="match status" value="1"/>
</dbReference>
<dbReference type="PANTHER" id="PTHR46564">
    <property type="entry name" value="TRANSPOSASE"/>
    <property type="match status" value="1"/>
</dbReference>
<dbReference type="GO" id="GO:0003676">
    <property type="term" value="F:nucleic acid binding"/>
    <property type="evidence" value="ECO:0007669"/>
    <property type="project" value="InterPro"/>
</dbReference>
<feature type="domain" description="Winged helix-turn helix" evidence="2">
    <location>
        <begin position="99"/>
        <end position="156"/>
    </location>
</feature>
<dbReference type="STRING" id="1156395.DBT_1986"/>
<keyword evidence="4" id="KW-1185">Reference proteome</keyword>
<dbReference type="InterPro" id="IPR047655">
    <property type="entry name" value="Transpos_IS630-like"/>
</dbReference>
<dbReference type="Proteomes" id="UP000093080">
    <property type="component" value="Unassembled WGS sequence"/>
</dbReference>
<dbReference type="Pfam" id="PF13592">
    <property type="entry name" value="HTH_33"/>
    <property type="match status" value="1"/>
</dbReference>
<dbReference type="InterPro" id="IPR038717">
    <property type="entry name" value="Tc1-like_DDE_dom"/>
</dbReference>
<dbReference type="AlphaFoldDB" id="A0A1B9F4K5"/>
<organism evidence="3 4">
    <name type="scientific">Dissulfuribacter thermophilus</name>
    <dbReference type="NCBI Taxonomy" id="1156395"/>
    <lineage>
        <taxon>Bacteria</taxon>
        <taxon>Pseudomonadati</taxon>
        <taxon>Thermodesulfobacteriota</taxon>
        <taxon>Dissulfuribacteria</taxon>
        <taxon>Dissulfuribacterales</taxon>
        <taxon>Dissulfuribacteraceae</taxon>
        <taxon>Dissulfuribacter</taxon>
    </lineage>
</organism>